<dbReference type="EMBL" id="JACOGK010000013">
    <property type="protein sequence ID" value="MBC3536730.1"/>
    <property type="molecule type" value="Genomic_DNA"/>
</dbReference>
<dbReference type="NCBIfam" id="TIGR01891">
    <property type="entry name" value="amidohydrolases"/>
    <property type="match status" value="1"/>
</dbReference>
<keyword evidence="3" id="KW-1185">Reference proteome</keyword>
<dbReference type="PANTHER" id="PTHR11014">
    <property type="entry name" value="PEPTIDASE M20 FAMILY MEMBER"/>
    <property type="match status" value="1"/>
</dbReference>
<dbReference type="PANTHER" id="PTHR11014:SF63">
    <property type="entry name" value="METALLOPEPTIDASE, PUTATIVE (AFU_ORTHOLOGUE AFUA_6G09600)-RELATED"/>
    <property type="match status" value="1"/>
</dbReference>
<dbReference type="InterPro" id="IPR011650">
    <property type="entry name" value="Peptidase_M20_dimer"/>
</dbReference>
<dbReference type="Gene3D" id="3.30.70.360">
    <property type="match status" value="1"/>
</dbReference>
<accession>A0ABR6VJ40</accession>
<name>A0ABR6VJ40_9FIRM</name>
<dbReference type="InterPro" id="IPR002933">
    <property type="entry name" value="Peptidase_M20"/>
</dbReference>
<comment type="caution">
    <text evidence="2">The sequence shown here is derived from an EMBL/GenBank/DDBJ whole genome shotgun (WGS) entry which is preliminary data.</text>
</comment>
<sequence length="420" mass="46693">MAINCKQLVEENIPLLIEIRRFCHRHPELSWQETQTMAYIEEELTKFGIAWQHIDKGGILARIDGQAPGKTLLLRADIDALPITESESNLSCPRVVRSETPGVMHACGHDGHIAMQLVVAKLLQETKDQWNGTAAILFEQGEEDSPAMRYIVPYLEEKSGLSIDSCYATHLRWDVPVGKVAICDNAPMAGGFRFRVRIAGKGGHGSRPDLAYSPIDCFTSFHTHLQELRLRAIAPQECLTVSVGSVHSGELQNVVPDSLEFAGTCRFFSYDHAGRRFFDEFFRLLSNDCDTYHCTYDILDMPKPLYEVQNNPVCVDLAKKAVTETLGAGSLTQCEPWMASETFAILTRLYPGLMTFTGIANPEKGSGANHHTPQFDLDEDALAVGATTGLAYALEFFKTQPDLPFERTDEPLNELAARNV</sequence>
<dbReference type="InterPro" id="IPR036264">
    <property type="entry name" value="Bact_exopeptidase_dim_dom"/>
</dbReference>
<dbReference type="Proteomes" id="UP000606870">
    <property type="component" value="Unassembled WGS sequence"/>
</dbReference>
<dbReference type="Gene3D" id="3.40.630.10">
    <property type="entry name" value="Zn peptidases"/>
    <property type="match status" value="1"/>
</dbReference>
<dbReference type="SUPFAM" id="SSF55031">
    <property type="entry name" value="Bacterial exopeptidase dimerisation domain"/>
    <property type="match status" value="1"/>
</dbReference>
<evidence type="ECO:0000313" key="3">
    <source>
        <dbReference type="Proteomes" id="UP000606870"/>
    </source>
</evidence>
<dbReference type="RefSeq" id="WP_186502885.1">
    <property type="nucleotide sequence ID" value="NZ_JACOGK010000013.1"/>
</dbReference>
<dbReference type="PIRSF" id="PIRSF005962">
    <property type="entry name" value="Pept_M20D_amidohydro"/>
    <property type="match status" value="1"/>
</dbReference>
<evidence type="ECO:0000313" key="2">
    <source>
        <dbReference type="EMBL" id="MBC3536730.1"/>
    </source>
</evidence>
<protein>
    <submittedName>
        <fullName evidence="2">Amidohydrolase</fullName>
    </submittedName>
</protein>
<organism evidence="2 3">
    <name type="scientific">Megasphaera hominis</name>
    <dbReference type="NCBI Taxonomy" id="159836"/>
    <lineage>
        <taxon>Bacteria</taxon>
        <taxon>Bacillati</taxon>
        <taxon>Bacillota</taxon>
        <taxon>Negativicutes</taxon>
        <taxon>Veillonellales</taxon>
        <taxon>Veillonellaceae</taxon>
        <taxon>Megasphaera</taxon>
    </lineage>
</organism>
<dbReference type="Pfam" id="PF07687">
    <property type="entry name" value="M20_dimer"/>
    <property type="match status" value="1"/>
</dbReference>
<feature type="domain" description="Peptidase M20 dimerisation" evidence="1">
    <location>
        <begin position="192"/>
        <end position="267"/>
    </location>
</feature>
<evidence type="ECO:0000259" key="1">
    <source>
        <dbReference type="Pfam" id="PF07687"/>
    </source>
</evidence>
<proteinExistence type="predicted"/>
<dbReference type="Pfam" id="PF01546">
    <property type="entry name" value="Peptidase_M20"/>
    <property type="match status" value="1"/>
</dbReference>
<gene>
    <name evidence="2" type="ORF">H8J70_05645</name>
</gene>
<dbReference type="SUPFAM" id="SSF53187">
    <property type="entry name" value="Zn-dependent exopeptidases"/>
    <property type="match status" value="1"/>
</dbReference>
<dbReference type="InterPro" id="IPR017439">
    <property type="entry name" value="Amidohydrolase"/>
</dbReference>
<reference evidence="2 3" key="1">
    <citation type="submission" date="2020-08" db="EMBL/GenBank/DDBJ databases">
        <authorList>
            <person name="Liu C."/>
            <person name="Sun Q."/>
        </authorList>
    </citation>
    <scope>NUCLEOTIDE SEQUENCE [LARGE SCALE GENOMIC DNA]</scope>
    <source>
        <strain evidence="2 3">NSJ-59</strain>
    </source>
</reference>